<dbReference type="SUPFAM" id="SSF57850">
    <property type="entry name" value="RING/U-box"/>
    <property type="match status" value="1"/>
</dbReference>
<evidence type="ECO:0000313" key="5">
    <source>
        <dbReference type="Proteomes" id="UP000530660"/>
    </source>
</evidence>
<protein>
    <submittedName>
        <fullName evidence="4">Uncharacterized protein</fullName>
    </submittedName>
</protein>
<reference evidence="4 5" key="1">
    <citation type="journal article" date="2020" name="J. Phycol.">
        <title>Comparative genome analysis reveals Cyanidiococcus gen. nov., a new extremophilic red algal genus sister to Cyanidioschyzon (Cyanidioschyzonaceae, Rhodophyta).</title>
        <authorList>
            <person name="Liu S.-L."/>
            <person name="Chiang Y.-R."/>
            <person name="Yoon H.S."/>
            <person name="Fu H.-Y."/>
        </authorList>
    </citation>
    <scope>NUCLEOTIDE SEQUENCE [LARGE SCALE GENOMIC DNA]</scope>
    <source>
        <strain evidence="4 5">THAL066</strain>
    </source>
</reference>
<dbReference type="Gene3D" id="3.30.40.10">
    <property type="entry name" value="Zinc/RING finger domain, C3HC4 (zinc finger)"/>
    <property type="match status" value="1"/>
</dbReference>
<keyword evidence="2" id="KW-0963">Cytoplasm</keyword>
<dbReference type="EMBL" id="VWRR01000019">
    <property type="protein sequence ID" value="KAF6000507.1"/>
    <property type="molecule type" value="Genomic_DNA"/>
</dbReference>
<proteinExistence type="predicted"/>
<keyword evidence="5" id="KW-1185">Reference proteome</keyword>
<comment type="caution">
    <text evidence="4">The sequence shown here is derived from an EMBL/GenBank/DDBJ whole genome shotgun (WGS) entry which is preliminary data.</text>
</comment>
<sequence>MAERQRWCLQRRDLCLVLRLEAYHHLRDYLEHPNVIPNWDDVECVTEHWDGLERESQPTAAATKALPQSPASSELSLVTTDRNWQEEALDPITLDALYAPYITACGHVYSALSIVKHILVSSERIGAETEPAPTPRGGDTLCARCPICADWVTLDELRPFFYWRSAVSPAMNPKVRMRLLCKPRGGLSCLMLPRDCAETPQADLLWSMGARATGMTAKDEHHRLTDAHRPCWNEADESQAALETIANRACCQIMAASIEETPTEQIFPLPENSRYYRVVLGRFERMQRLFRERALAMEQHGALDESMGLAFTVSINRERHRLEELCRAASIERTLLASSIEGETSLIRWTSGSTAHDFVPIESTSRMQVGTVPSSTKTTWLTRDKKATEANTNPVELVGLYQIADGRQVFLHPQNYRQLLRRYGSVNKLPCWIQGSLLRCYECRVGGSVSRTSGTCKPHRTVYRAQEEPQRRTANFPAHLPRGCAYLVYKLVLDDEIVVHADNGDDHQGGTGNDALRRQLDGRSVVESASASSSGLNESLCGDALVKGPKARRSIRPQQQRQQQQQQPSSQASSSFARSQRRSRRSSPREQELSLREAFEQERQHIIEAHGGAQMFFRGAAWGLTDQAPTAQRRQVPQRVVDQANAHELAERIEAWPALGSELESAANISPRTMEPFQPATASYARVTQVRGGYFPALRECYGLSEADNRRLSPTRDTERREKHASL</sequence>
<comment type="subcellular location">
    <subcellularLocation>
        <location evidence="1">Cytoplasm</location>
    </subcellularLocation>
</comment>
<evidence type="ECO:0000256" key="1">
    <source>
        <dbReference type="ARBA" id="ARBA00004496"/>
    </source>
</evidence>
<name>A0A7J7ID87_9RHOD</name>
<evidence type="ECO:0000256" key="3">
    <source>
        <dbReference type="SAM" id="MobiDB-lite"/>
    </source>
</evidence>
<evidence type="ECO:0000256" key="2">
    <source>
        <dbReference type="ARBA" id="ARBA00022490"/>
    </source>
</evidence>
<dbReference type="GO" id="GO:0000976">
    <property type="term" value="F:transcription cis-regulatory region binding"/>
    <property type="evidence" value="ECO:0007669"/>
    <property type="project" value="TreeGrafter"/>
</dbReference>
<feature type="region of interest" description="Disordered" evidence="3">
    <location>
        <begin position="708"/>
        <end position="727"/>
    </location>
</feature>
<organism evidence="4 5">
    <name type="scientific">Cyanidiococcus yangmingshanensis</name>
    <dbReference type="NCBI Taxonomy" id="2690220"/>
    <lineage>
        <taxon>Eukaryota</taxon>
        <taxon>Rhodophyta</taxon>
        <taxon>Bangiophyceae</taxon>
        <taxon>Cyanidiales</taxon>
        <taxon>Cyanidiaceae</taxon>
        <taxon>Cyanidiococcus</taxon>
    </lineage>
</organism>
<dbReference type="InterPro" id="IPR039739">
    <property type="entry name" value="MAG2/RNF10"/>
</dbReference>
<gene>
    <name evidence="4" type="ORF">F1559_000716</name>
</gene>
<dbReference type="GO" id="GO:0045944">
    <property type="term" value="P:positive regulation of transcription by RNA polymerase II"/>
    <property type="evidence" value="ECO:0007669"/>
    <property type="project" value="TreeGrafter"/>
</dbReference>
<accession>A0A7J7ID87</accession>
<dbReference type="InterPro" id="IPR013083">
    <property type="entry name" value="Znf_RING/FYVE/PHD"/>
</dbReference>
<dbReference type="GO" id="GO:0005737">
    <property type="term" value="C:cytoplasm"/>
    <property type="evidence" value="ECO:0007669"/>
    <property type="project" value="UniProtKB-SubCell"/>
</dbReference>
<dbReference type="OrthoDB" id="302966at2759"/>
<dbReference type="Proteomes" id="UP000530660">
    <property type="component" value="Unassembled WGS sequence"/>
</dbReference>
<feature type="compositionally biased region" description="Low complexity" evidence="3">
    <location>
        <begin position="556"/>
        <end position="578"/>
    </location>
</feature>
<evidence type="ECO:0000313" key="4">
    <source>
        <dbReference type="EMBL" id="KAF6000507.1"/>
    </source>
</evidence>
<dbReference type="PANTHER" id="PTHR12983:SF9">
    <property type="entry name" value="E3 UBIQUITIN-PROTEIN LIGASE RNF10"/>
    <property type="match status" value="1"/>
</dbReference>
<feature type="compositionally biased region" description="Low complexity" evidence="3">
    <location>
        <begin position="525"/>
        <end position="540"/>
    </location>
</feature>
<dbReference type="AlphaFoldDB" id="A0A7J7ID87"/>
<feature type="region of interest" description="Disordered" evidence="3">
    <location>
        <begin position="522"/>
        <end position="595"/>
    </location>
</feature>
<dbReference type="PANTHER" id="PTHR12983">
    <property type="entry name" value="RING FINGER 10 FAMILY MEMBER"/>
    <property type="match status" value="1"/>
</dbReference>